<accession>A0ACB7T7H4</accession>
<keyword evidence="2" id="KW-1185">Reference proteome</keyword>
<proteinExistence type="predicted"/>
<sequence length="101" mass="11340">MPPPPRRESERTGEWGAGRRESEQREKERRSTAPTLSYTLSTYAGARERSHTPERAPPLHSLSATPPAPPAPVARGEDKRARPQLLLWERESGEMRTPTDA</sequence>
<gene>
    <name evidence="1" type="ORF">HPB50_000949</name>
</gene>
<evidence type="ECO:0000313" key="1">
    <source>
        <dbReference type="EMBL" id="KAH6942104.1"/>
    </source>
</evidence>
<comment type="caution">
    <text evidence="1">The sequence shown here is derived from an EMBL/GenBank/DDBJ whole genome shotgun (WGS) entry which is preliminary data.</text>
</comment>
<protein>
    <submittedName>
        <fullName evidence="1">Uncharacterized protein</fullName>
    </submittedName>
</protein>
<organism evidence="1 2">
    <name type="scientific">Hyalomma asiaticum</name>
    <name type="common">Tick</name>
    <dbReference type="NCBI Taxonomy" id="266040"/>
    <lineage>
        <taxon>Eukaryota</taxon>
        <taxon>Metazoa</taxon>
        <taxon>Ecdysozoa</taxon>
        <taxon>Arthropoda</taxon>
        <taxon>Chelicerata</taxon>
        <taxon>Arachnida</taxon>
        <taxon>Acari</taxon>
        <taxon>Parasitiformes</taxon>
        <taxon>Ixodida</taxon>
        <taxon>Ixodoidea</taxon>
        <taxon>Ixodidae</taxon>
        <taxon>Hyalomminae</taxon>
        <taxon>Hyalomma</taxon>
    </lineage>
</organism>
<evidence type="ECO:0000313" key="2">
    <source>
        <dbReference type="Proteomes" id="UP000821845"/>
    </source>
</evidence>
<dbReference type="EMBL" id="CM023490">
    <property type="protein sequence ID" value="KAH6942104.1"/>
    <property type="molecule type" value="Genomic_DNA"/>
</dbReference>
<reference evidence="1" key="1">
    <citation type="submission" date="2020-05" db="EMBL/GenBank/DDBJ databases">
        <title>Large-scale comparative analyses of tick genomes elucidate their genetic diversity and vector capacities.</title>
        <authorList>
            <person name="Jia N."/>
            <person name="Wang J."/>
            <person name="Shi W."/>
            <person name="Du L."/>
            <person name="Sun Y."/>
            <person name="Zhan W."/>
            <person name="Jiang J."/>
            <person name="Wang Q."/>
            <person name="Zhang B."/>
            <person name="Ji P."/>
            <person name="Sakyi L.B."/>
            <person name="Cui X."/>
            <person name="Yuan T."/>
            <person name="Jiang B."/>
            <person name="Yang W."/>
            <person name="Lam T.T.-Y."/>
            <person name="Chang Q."/>
            <person name="Ding S."/>
            <person name="Wang X."/>
            <person name="Zhu J."/>
            <person name="Ruan X."/>
            <person name="Zhao L."/>
            <person name="Wei J."/>
            <person name="Que T."/>
            <person name="Du C."/>
            <person name="Cheng J."/>
            <person name="Dai P."/>
            <person name="Han X."/>
            <person name="Huang E."/>
            <person name="Gao Y."/>
            <person name="Liu J."/>
            <person name="Shao H."/>
            <person name="Ye R."/>
            <person name="Li L."/>
            <person name="Wei W."/>
            <person name="Wang X."/>
            <person name="Wang C."/>
            <person name="Yang T."/>
            <person name="Huo Q."/>
            <person name="Li W."/>
            <person name="Guo W."/>
            <person name="Chen H."/>
            <person name="Zhou L."/>
            <person name="Ni X."/>
            <person name="Tian J."/>
            <person name="Zhou Y."/>
            <person name="Sheng Y."/>
            <person name="Liu T."/>
            <person name="Pan Y."/>
            <person name="Xia L."/>
            <person name="Li J."/>
            <person name="Zhao F."/>
            <person name="Cao W."/>
        </authorList>
    </citation>
    <scope>NUCLEOTIDE SEQUENCE</scope>
    <source>
        <strain evidence="1">Hyas-2018</strain>
    </source>
</reference>
<dbReference type="Proteomes" id="UP000821845">
    <property type="component" value="Chromosome 10"/>
</dbReference>
<name>A0ACB7T7H4_HYAAI</name>